<feature type="region of interest" description="Disordered" evidence="4">
    <location>
        <begin position="1"/>
        <end position="25"/>
    </location>
</feature>
<dbReference type="AlphaFoldDB" id="A0A838L580"/>
<dbReference type="EMBL" id="JACEIB010000005">
    <property type="protein sequence ID" value="MBA2934060.1"/>
    <property type="molecule type" value="Genomic_DNA"/>
</dbReference>
<comment type="similarity">
    <text evidence="1 3">Belongs to the type-B carboxylesterase/lipase family.</text>
</comment>
<proteinExistence type="inferred from homology"/>
<sequence length="554" mass="58010">MDSATGAPSNRNGSTTVQAPDGRPVVHAPQGAVAGVIGDHGVRVFRGIPYAMPPLGELRWKPPVAASDWSDTRDASRFGAACVQPASPSGSIYADEPPEMSEDCLTLNVWSPADAQKAPVMVWIHGGALLTGFSGSTMYDAARLAAEGVVVVSINYRLGIFGFLAHPGLSAESPQGVSGNYGLLDQIEALRWVERNIEAFGGDPANVTVFGESAGGLSVMHLLVSPLARGLFAKAIASSAYMISTPALEASVHGLPSGEQIGSSVSAALQAPDVAALRAIDAAVLSEVANKGGFMAQATIDGWSLTRQLVESFDLGEQAPVPLIAGFNAGEIRTLQVLAPPVPDDAATYEAAIRERYGDLADAFLALYPASDLEESVLAATRDGIYGWTAQRLVEKQAGLGVSSFLYYFDHSYPSADARGIPAFHACEVPYVFGRLGPGVELPHNWPAPPPTSDEVALSDAMIGYWASFAKTGTPVASGAPAWPTYGSGKTYLAFREQPAASDHLLPGAYALQEEVVTRRRHVGGLPWLTNIGIASEPIPATVLPTTSSMTTTQ</sequence>
<feature type="domain" description="Carboxylesterase type B" evidence="5">
    <location>
        <begin position="24"/>
        <end position="503"/>
    </location>
</feature>
<dbReference type="PROSITE" id="PS00122">
    <property type="entry name" value="CARBOXYLESTERASE_B_1"/>
    <property type="match status" value="1"/>
</dbReference>
<evidence type="ECO:0000313" key="7">
    <source>
        <dbReference type="Proteomes" id="UP000570166"/>
    </source>
</evidence>
<evidence type="ECO:0000256" key="3">
    <source>
        <dbReference type="RuleBase" id="RU361235"/>
    </source>
</evidence>
<organism evidence="6 7">
    <name type="scientific">Sphingomonas chungangi</name>
    <dbReference type="NCBI Taxonomy" id="2683589"/>
    <lineage>
        <taxon>Bacteria</taxon>
        <taxon>Pseudomonadati</taxon>
        <taxon>Pseudomonadota</taxon>
        <taxon>Alphaproteobacteria</taxon>
        <taxon>Sphingomonadales</taxon>
        <taxon>Sphingomonadaceae</taxon>
        <taxon>Sphingomonas</taxon>
    </lineage>
</organism>
<dbReference type="PANTHER" id="PTHR11559">
    <property type="entry name" value="CARBOXYLESTERASE"/>
    <property type="match status" value="1"/>
</dbReference>
<evidence type="ECO:0000259" key="5">
    <source>
        <dbReference type="Pfam" id="PF00135"/>
    </source>
</evidence>
<feature type="compositionally biased region" description="Polar residues" evidence="4">
    <location>
        <begin position="1"/>
        <end position="18"/>
    </location>
</feature>
<dbReference type="Proteomes" id="UP000570166">
    <property type="component" value="Unassembled WGS sequence"/>
</dbReference>
<dbReference type="RefSeq" id="WP_160366296.1">
    <property type="nucleotide sequence ID" value="NZ_JACEIB010000005.1"/>
</dbReference>
<dbReference type="Pfam" id="PF00135">
    <property type="entry name" value="COesterase"/>
    <property type="match status" value="1"/>
</dbReference>
<dbReference type="InterPro" id="IPR019826">
    <property type="entry name" value="Carboxylesterase_B_AS"/>
</dbReference>
<accession>A0A838L580</accession>
<protein>
    <recommendedName>
        <fullName evidence="3">Carboxylic ester hydrolase</fullName>
        <ecNumber evidence="3">3.1.1.-</ecNumber>
    </recommendedName>
</protein>
<dbReference type="GO" id="GO:0016787">
    <property type="term" value="F:hydrolase activity"/>
    <property type="evidence" value="ECO:0007669"/>
    <property type="project" value="UniProtKB-KW"/>
</dbReference>
<dbReference type="Gene3D" id="3.40.50.1820">
    <property type="entry name" value="alpha/beta hydrolase"/>
    <property type="match status" value="1"/>
</dbReference>
<evidence type="ECO:0000256" key="2">
    <source>
        <dbReference type="ARBA" id="ARBA00022801"/>
    </source>
</evidence>
<evidence type="ECO:0000256" key="4">
    <source>
        <dbReference type="SAM" id="MobiDB-lite"/>
    </source>
</evidence>
<dbReference type="PROSITE" id="PS00941">
    <property type="entry name" value="CARBOXYLESTERASE_B_2"/>
    <property type="match status" value="1"/>
</dbReference>
<dbReference type="InterPro" id="IPR050309">
    <property type="entry name" value="Type-B_Carboxylest/Lipase"/>
</dbReference>
<dbReference type="SUPFAM" id="SSF53474">
    <property type="entry name" value="alpha/beta-Hydrolases"/>
    <property type="match status" value="1"/>
</dbReference>
<name>A0A838L580_9SPHN</name>
<dbReference type="InterPro" id="IPR029058">
    <property type="entry name" value="AB_hydrolase_fold"/>
</dbReference>
<keyword evidence="2 3" id="KW-0378">Hydrolase</keyword>
<dbReference type="InterPro" id="IPR019819">
    <property type="entry name" value="Carboxylesterase_B_CS"/>
</dbReference>
<comment type="caution">
    <text evidence="6">The sequence shown here is derived from an EMBL/GenBank/DDBJ whole genome shotgun (WGS) entry which is preliminary data.</text>
</comment>
<evidence type="ECO:0000256" key="1">
    <source>
        <dbReference type="ARBA" id="ARBA00005964"/>
    </source>
</evidence>
<dbReference type="EC" id="3.1.1.-" evidence="3"/>
<evidence type="ECO:0000313" key="6">
    <source>
        <dbReference type="EMBL" id="MBA2934060.1"/>
    </source>
</evidence>
<reference evidence="6 7" key="1">
    <citation type="submission" date="2020-07" db="EMBL/GenBank/DDBJ databases">
        <authorList>
            <person name="Sun Q."/>
        </authorList>
    </citation>
    <scope>NUCLEOTIDE SEQUENCE [LARGE SCALE GENOMIC DNA]</scope>
    <source>
        <strain evidence="6 7">CGMCC 1.13654</strain>
    </source>
</reference>
<keyword evidence="7" id="KW-1185">Reference proteome</keyword>
<gene>
    <name evidence="6" type="ORF">HZF05_08100</name>
</gene>
<dbReference type="InterPro" id="IPR002018">
    <property type="entry name" value="CarbesteraseB"/>
</dbReference>